<evidence type="ECO:0000313" key="2">
    <source>
        <dbReference type="Proteomes" id="UP000218505"/>
    </source>
</evidence>
<accession>A0A290ZE10</accession>
<reference evidence="1" key="1">
    <citation type="submission" date="2017-09" db="EMBL/GenBank/DDBJ databases">
        <title>Complete Genome Sequence of ansamitocin-producing Bacterium Actinosynnema pretiosum X47.</title>
        <authorList>
            <person name="Cao G."/>
            <person name="Zong G."/>
            <person name="Zhong C."/>
            <person name="Fu J."/>
        </authorList>
    </citation>
    <scope>NUCLEOTIDE SEQUENCE [LARGE SCALE GENOMIC DNA]</scope>
    <source>
        <strain evidence="1">X47</strain>
    </source>
</reference>
<dbReference type="EMBL" id="CP023445">
    <property type="protein sequence ID" value="ATE57247.1"/>
    <property type="molecule type" value="Genomic_DNA"/>
</dbReference>
<protein>
    <submittedName>
        <fullName evidence="1">Uncharacterized protein</fullName>
    </submittedName>
</protein>
<sequence length="232" mass="24187">MSRPPLTALLTACLSVAITAAGLGYAWSLRAPDRAPANDDRVSPICGTRECEPVAEAAVGSDVVRVMVGDRISRIATEGASGTVMFELTIAEYGVTEDVGSLELECVDSPVAAVCLVQGQARGKRYAEALVRQDGLWSRALGGYQGDGGYVGLHDVNGDQVMDVVVVQRRCAEGVDCPKRVAEVYSLVADVANGEDRKLGCTAVVNAEAALPGWPDVRPAANQLRACPAAGS</sequence>
<dbReference type="RefSeq" id="WP_096496967.1">
    <property type="nucleotide sequence ID" value="NZ_CP023445.1"/>
</dbReference>
<evidence type="ECO:0000313" key="1">
    <source>
        <dbReference type="EMBL" id="ATE57247.1"/>
    </source>
</evidence>
<keyword evidence="2" id="KW-1185">Reference proteome</keyword>
<proteinExistence type="predicted"/>
<name>A0A290ZE10_9PSEU</name>
<dbReference type="AlphaFoldDB" id="A0A290ZE10"/>
<dbReference type="Proteomes" id="UP000218505">
    <property type="component" value="Chromosome"/>
</dbReference>
<gene>
    <name evidence="1" type="ORF">CNX65_31410</name>
</gene>
<dbReference type="KEGG" id="apre:CNX65_31410"/>
<organism evidence="1 2">
    <name type="scientific">Actinosynnema pretiosum</name>
    <dbReference type="NCBI Taxonomy" id="42197"/>
    <lineage>
        <taxon>Bacteria</taxon>
        <taxon>Bacillati</taxon>
        <taxon>Actinomycetota</taxon>
        <taxon>Actinomycetes</taxon>
        <taxon>Pseudonocardiales</taxon>
        <taxon>Pseudonocardiaceae</taxon>
        <taxon>Actinosynnema</taxon>
    </lineage>
</organism>